<feature type="domain" description="YjiS-like" evidence="1">
    <location>
        <begin position="42"/>
        <end position="68"/>
    </location>
</feature>
<dbReference type="EMBL" id="PJNW01000016">
    <property type="protein sequence ID" value="PKR87721.1"/>
    <property type="molecule type" value="Genomic_DNA"/>
</dbReference>
<comment type="caution">
    <text evidence="2">The sequence shown here is derived from an EMBL/GenBank/DDBJ whole genome shotgun (WGS) entry which is preliminary data.</text>
</comment>
<dbReference type="Proteomes" id="UP000233491">
    <property type="component" value="Unassembled WGS sequence"/>
</dbReference>
<accession>A0A1I4TVZ4</accession>
<name>A0A1I4TVZ4_9HYPH</name>
<dbReference type="OrthoDB" id="7861975at2"/>
<dbReference type="InterPro" id="IPR009506">
    <property type="entry name" value="YjiS-like"/>
</dbReference>
<keyword evidence="3" id="KW-1185">Reference proteome</keyword>
<gene>
    <name evidence="2" type="ORF">CXZ10_18520</name>
</gene>
<dbReference type="AlphaFoldDB" id="A0A1I4TVZ4"/>
<dbReference type="RefSeq" id="WP_101290844.1">
    <property type="nucleotide sequence ID" value="NZ_FOUQ01000006.1"/>
</dbReference>
<protein>
    <recommendedName>
        <fullName evidence="1">YjiS-like domain-containing protein</fullName>
    </recommendedName>
</protein>
<evidence type="ECO:0000313" key="2">
    <source>
        <dbReference type="EMBL" id="PKR87721.1"/>
    </source>
</evidence>
<organism evidence="2 3">
    <name type="scientific">Pleomorphomonas diazotrophica</name>
    <dbReference type="NCBI Taxonomy" id="1166257"/>
    <lineage>
        <taxon>Bacteria</taxon>
        <taxon>Pseudomonadati</taxon>
        <taxon>Pseudomonadota</taxon>
        <taxon>Alphaproteobacteria</taxon>
        <taxon>Hyphomicrobiales</taxon>
        <taxon>Pleomorphomonadaceae</taxon>
        <taxon>Pleomorphomonas</taxon>
    </lineage>
</organism>
<evidence type="ECO:0000259" key="1">
    <source>
        <dbReference type="Pfam" id="PF06568"/>
    </source>
</evidence>
<dbReference type="Pfam" id="PF06568">
    <property type="entry name" value="YjiS-like"/>
    <property type="match status" value="1"/>
</dbReference>
<sequence>MTLILDHASSRRVSSLRPVHEAMRLVGTLFRRLGALIAAEIDRRQTMQLLEFDAHALKDMGISHADVEGALLVPINRKPSLTLAARRAEARRAEREQALEAAAALRD</sequence>
<reference evidence="2 3" key="1">
    <citation type="submission" date="2017-12" db="EMBL/GenBank/DDBJ databases">
        <title>Anaerobic carbon monoxide metabolism by Pleomorphomonas carboxyditropha sp. nov., a new mesophilic hydrogenogenic carboxidotroph.</title>
        <authorList>
            <person name="Esquivel-Elizondo S."/>
            <person name="Krajmalnik-Brown R."/>
        </authorList>
    </citation>
    <scope>NUCLEOTIDE SEQUENCE [LARGE SCALE GENOMIC DNA]</scope>
    <source>
        <strain evidence="2 3">R5-392</strain>
    </source>
</reference>
<evidence type="ECO:0000313" key="3">
    <source>
        <dbReference type="Proteomes" id="UP000233491"/>
    </source>
</evidence>
<proteinExistence type="predicted"/>